<name>A0AAF1BPX6_9TREE</name>
<dbReference type="GO" id="GO:0046872">
    <property type="term" value="F:metal ion binding"/>
    <property type="evidence" value="ECO:0007669"/>
    <property type="project" value="UniProtKB-KW"/>
</dbReference>
<feature type="signal peptide" evidence="13">
    <location>
        <begin position="1"/>
        <end position="17"/>
    </location>
</feature>
<evidence type="ECO:0000256" key="9">
    <source>
        <dbReference type="ARBA" id="ARBA00023157"/>
    </source>
</evidence>
<evidence type="ECO:0000256" key="13">
    <source>
        <dbReference type="SAM" id="SignalP"/>
    </source>
</evidence>
<evidence type="ECO:0000313" key="15">
    <source>
        <dbReference type="Proteomes" id="UP000827549"/>
    </source>
</evidence>
<gene>
    <name evidence="14" type="ORF">LOC62_02G003494</name>
</gene>
<dbReference type="InterPro" id="IPR054497">
    <property type="entry name" value="LPMO_AA14"/>
</dbReference>
<keyword evidence="9" id="KW-1015">Disulfide bond</keyword>
<dbReference type="RefSeq" id="XP_062626010.1">
    <property type="nucleotide sequence ID" value="XM_062770026.1"/>
</dbReference>
<dbReference type="AlphaFoldDB" id="A0AAF1BPX6"/>
<comment type="cofactor">
    <cofactor evidence="1">
        <name>Cu(2+)</name>
        <dbReference type="ChEBI" id="CHEBI:29036"/>
    </cofactor>
</comment>
<keyword evidence="3" id="KW-0964">Secreted</keyword>
<keyword evidence="15" id="KW-1185">Reference proteome</keyword>
<accession>A0AAF1BPX6</accession>
<feature type="compositionally biased region" description="Basic and acidic residues" evidence="12">
    <location>
        <begin position="594"/>
        <end position="610"/>
    </location>
</feature>
<dbReference type="GeneID" id="87806736"/>
<evidence type="ECO:0000256" key="7">
    <source>
        <dbReference type="ARBA" id="ARBA00023008"/>
    </source>
</evidence>
<feature type="compositionally biased region" description="Low complexity" evidence="12">
    <location>
        <begin position="344"/>
        <end position="364"/>
    </location>
</feature>
<feature type="compositionally biased region" description="Low complexity" evidence="12">
    <location>
        <begin position="547"/>
        <end position="576"/>
    </location>
</feature>
<dbReference type="Pfam" id="PF22810">
    <property type="entry name" value="LPMO_AA14"/>
    <property type="match status" value="1"/>
</dbReference>
<feature type="compositionally biased region" description="Gly residues" evidence="12">
    <location>
        <begin position="280"/>
        <end position="302"/>
    </location>
</feature>
<evidence type="ECO:0000256" key="2">
    <source>
        <dbReference type="ARBA" id="ARBA00004613"/>
    </source>
</evidence>
<comment type="similarity">
    <text evidence="11">Belongs to the polysaccharide monooxygenase AA14 family.</text>
</comment>
<feature type="region of interest" description="Disordered" evidence="12">
    <location>
        <begin position="273"/>
        <end position="678"/>
    </location>
</feature>
<evidence type="ECO:0000256" key="12">
    <source>
        <dbReference type="SAM" id="MobiDB-lite"/>
    </source>
</evidence>
<keyword evidence="8" id="KW-0503">Monooxygenase</keyword>
<feature type="chain" id="PRO_5042178592" evidence="13">
    <location>
        <begin position="18"/>
        <end position="678"/>
    </location>
</feature>
<dbReference type="GO" id="GO:0004497">
    <property type="term" value="F:monooxygenase activity"/>
    <property type="evidence" value="ECO:0007669"/>
    <property type="project" value="UniProtKB-KW"/>
</dbReference>
<feature type="compositionally biased region" description="Low complexity" evidence="12">
    <location>
        <begin position="303"/>
        <end position="331"/>
    </location>
</feature>
<keyword evidence="10" id="KW-0325">Glycoprotein</keyword>
<evidence type="ECO:0000256" key="1">
    <source>
        <dbReference type="ARBA" id="ARBA00001973"/>
    </source>
</evidence>
<sequence length="678" mass="69741">MLVKSLASLALALPAAAHMSLWHPSMYGFSDGYTPVTPLVRMNFNQWWFHGAINDPPAAGQFADLPAGGAWNAQVGCSKDVTTYGGRQNQNLACDSLGALHLWQDDPNDVKGCSVAIAYESDVTKLQPEDFTVISVAADCPYKRDVAFQVPAELPECPPGGCHCLWSWTHSPMGGAEEIFQTGFRCRVTGAKAGAKPLPASKPPVKCPNGGCVVGAKQPIYWMQNEGNNIDNSPSDPPYYNQDYGFFDGAQNDIWGGDGVVPPRTTTRVISAAAPTGGSSSNGGGGGGGSSNGGSSKGGNGNSGNNWNAGSNNNGGWNGGNSNNNGASNSNNGGGSSHHGSTHGGNSWNDNTSWDNNNSNLNANPVPQPETKPETKQPETQQPETKQPETKQPETKPDTSNNNNSWQDQNNDNGDDDSKYWTDEESNYNNWHHGGNGHKSKSKTSKSVAPTPTEAAPTAWSAAPTTSASASSSPSSDSSSDSSSSTTTTTGGKPTPTEDNNSADPTTTSSAAYGGSSSTAGPDKANNAAAGDHTPEAQVGTALFQEAAAAPTAAPTAAPSSDPKPAAGAEEAAPSPADEHKDRPEPSSGGHWVWEADKADDSKSGADGKKGASGKQGGQEDSASSGSGSSSDSASSESDSGSDSPSDGSAVPKRKRGALPQSGLRSRARAVQLAPRFW</sequence>
<keyword evidence="6" id="KW-0560">Oxidoreductase</keyword>
<evidence type="ECO:0000256" key="6">
    <source>
        <dbReference type="ARBA" id="ARBA00023002"/>
    </source>
</evidence>
<keyword evidence="7" id="KW-0186">Copper</keyword>
<reference evidence="14" key="1">
    <citation type="submission" date="2023-10" db="EMBL/GenBank/DDBJ databases">
        <authorList>
            <person name="Noh H."/>
        </authorList>
    </citation>
    <scope>NUCLEOTIDE SEQUENCE</scope>
    <source>
        <strain evidence="14">DUCC4014</strain>
    </source>
</reference>
<keyword evidence="4" id="KW-0479">Metal-binding</keyword>
<evidence type="ECO:0000313" key="14">
    <source>
        <dbReference type="EMBL" id="WOO79978.1"/>
    </source>
</evidence>
<feature type="compositionally biased region" description="Low complexity" evidence="12">
    <location>
        <begin position="619"/>
        <end position="649"/>
    </location>
</feature>
<feature type="compositionally biased region" description="Basic and acidic residues" evidence="12">
    <location>
        <begin position="386"/>
        <end position="397"/>
    </location>
</feature>
<feature type="compositionally biased region" description="Low complexity" evidence="12">
    <location>
        <begin position="398"/>
        <end position="412"/>
    </location>
</feature>
<dbReference type="EMBL" id="CP086715">
    <property type="protein sequence ID" value="WOO79978.1"/>
    <property type="molecule type" value="Genomic_DNA"/>
</dbReference>
<feature type="compositionally biased region" description="Basic residues" evidence="12">
    <location>
        <begin position="435"/>
        <end position="444"/>
    </location>
</feature>
<evidence type="ECO:0000256" key="3">
    <source>
        <dbReference type="ARBA" id="ARBA00022525"/>
    </source>
</evidence>
<dbReference type="GO" id="GO:0005576">
    <property type="term" value="C:extracellular region"/>
    <property type="evidence" value="ECO:0007669"/>
    <property type="project" value="UniProtKB-SubCell"/>
</dbReference>
<feature type="compositionally biased region" description="Low complexity" evidence="12">
    <location>
        <begin position="445"/>
        <end position="497"/>
    </location>
</feature>
<comment type="subcellular location">
    <subcellularLocation>
        <location evidence="2">Secreted</location>
    </subcellularLocation>
</comment>
<evidence type="ECO:0000256" key="8">
    <source>
        <dbReference type="ARBA" id="ARBA00023033"/>
    </source>
</evidence>
<evidence type="ECO:0000256" key="10">
    <source>
        <dbReference type="ARBA" id="ARBA00023180"/>
    </source>
</evidence>
<evidence type="ECO:0000256" key="5">
    <source>
        <dbReference type="ARBA" id="ARBA00022729"/>
    </source>
</evidence>
<dbReference type="Proteomes" id="UP000827549">
    <property type="component" value="Chromosome 2"/>
</dbReference>
<keyword evidence="5 13" id="KW-0732">Signal</keyword>
<organism evidence="14 15">
    <name type="scientific">Vanrija pseudolonga</name>
    <dbReference type="NCBI Taxonomy" id="143232"/>
    <lineage>
        <taxon>Eukaryota</taxon>
        <taxon>Fungi</taxon>
        <taxon>Dikarya</taxon>
        <taxon>Basidiomycota</taxon>
        <taxon>Agaricomycotina</taxon>
        <taxon>Tremellomycetes</taxon>
        <taxon>Trichosporonales</taxon>
        <taxon>Trichosporonaceae</taxon>
        <taxon>Vanrija</taxon>
    </lineage>
</organism>
<feature type="compositionally biased region" description="Low complexity" evidence="12">
    <location>
        <begin position="506"/>
        <end position="521"/>
    </location>
</feature>
<protein>
    <submittedName>
        <fullName evidence="14">Uncharacterized protein</fullName>
    </submittedName>
</protein>
<evidence type="ECO:0000256" key="4">
    <source>
        <dbReference type="ARBA" id="ARBA00022723"/>
    </source>
</evidence>
<proteinExistence type="inferred from homology"/>
<evidence type="ECO:0000256" key="11">
    <source>
        <dbReference type="ARBA" id="ARBA00046340"/>
    </source>
</evidence>